<comment type="caution">
    <text evidence="2">The sequence shown here is derived from an EMBL/GenBank/DDBJ whole genome shotgun (WGS) entry which is preliminary data.</text>
</comment>
<accession>W9GYG6</accession>
<keyword evidence="1" id="KW-1133">Transmembrane helix</keyword>
<name>W9GYG6_9PROT</name>
<protein>
    <submittedName>
        <fullName evidence="2">Uncharacterized protein</fullName>
    </submittedName>
</protein>
<keyword evidence="1" id="KW-0812">Transmembrane</keyword>
<evidence type="ECO:0000313" key="3">
    <source>
        <dbReference type="Proteomes" id="UP000019486"/>
    </source>
</evidence>
<dbReference type="Proteomes" id="UP000019486">
    <property type="component" value="Unassembled WGS sequence"/>
</dbReference>
<dbReference type="AlphaFoldDB" id="W9GYG6"/>
<reference evidence="2 3" key="1">
    <citation type="submission" date="2013-08" db="EMBL/GenBank/DDBJ databases">
        <title>The genome sequence of Skermanella stibiiresistens.</title>
        <authorList>
            <person name="Zhu W."/>
            <person name="Wang G."/>
        </authorList>
    </citation>
    <scope>NUCLEOTIDE SEQUENCE [LARGE SCALE GENOMIC DNA]</scope>
    <source>
        <strain evidence="2 3">SB22</strain>
    </source>
</reference>
<keyword evidence="1" id="KW-0472">Membrane</keyword>
<dbReference type="EMBL" id="AVFL01000014">
    <property type="protein sequence ID" value="EWY38980.1"/>
    <property type="molecule type" value="Genomic_DNA"/>
</dbReference>
<evidence type="ECO:0000256" key="1">
    <source>
        <dbReference type="SAM" id="Phobius"/>
    </source>
</evidence>
<dbReference type="RefSeq" id="WP_037455371.1">
    <property type="nucleotide sequence ID" value="NZ_AVFL01000014.1"/>
</dbReference>
<gene>
    <name evidence="2" type="ORF">N825_08240</name>
</gene>
<feature type="transmembrane region" description="Helical" evidence="1">
    <location>
        <begin position="6"/>
        <end position="28"/>
    </location>
</feature>
<organism evidence="2 3">
    <name type="scientific">Skermanella stibiiresistens SB22</name>
    <dbReference type="NCBI Taxonomy" id="1385369"/>
    <lineage>
        <taxon>Bacteria</taxon>
        <taxon>Pseudomonadati</taxon>
        <taxon>Pseudomonadota</taxon>
        <taxon>Alphaproteobacteria</taxon>
        <taxon>Rhodospirillales</taxon>
        <taxon>Azospirillaceae</taxon>
        <taxon>Skermanella</taxon>
    </lineage>
</organism>
<sequence length="66" mass="6867">MLGSMTLEIIVLAVAAAGLAAVILEIIVKDPKALFEITTDVAAMAQPVRRSAAYSPVSNTNLRKAA</sequence>
<keyword evidence="3" id="KW-1185">Reference proteome</keyword>
<evidence type="ECO:0000313" key="2">
    <source>
        <dbReference type="EMBL" id="EWY38980.1"/>
    </source>
</evidence>
<proteinExistence type="predicted"/>